<dbReference type="PROSITE" id="PS50893">
    <property type="entry name" value="ABC_TRANSPORTER_2"/>
    <property type="match status" value="1"/>
</dbReference>
<keyword evidence="3 10" id="KW-0067">ATP-binding</keyword>
<feature type="domain" description="ABC transporter" evidence="9">
    <location>
        <begin position="5"/>
        <end position="241"/>
    </location>
</feature>
<dbReference type="SMART" id="SM00382">
    <property type="entry name" value="AAA"/>
    <property type="match status" value="1"/>
</dbReference>
<dbReference type="PROSITE" id="PS00211">
    <property type="entry name" value="ABC_TRANSPORTER_1"/>
    <property type="match status" value="1"/>
</dbReference>
<dbReference type="InterPro" id="IPR003593">
    <property type="entry name" value="AAA+_ATPase"/>
</dbReference>
<dbReference type="InterPro" id="IPR027417">
    <property type="entry name" value="P-loop_NTPase"/>
</dbReference>
<evidence type="ECO:0000256" key="2">
    <source>
        <dbReference type="ARBA" id="ARBA00022741"/>
    </source>
</evidence>
<reference evidence="10 11" key="1">
    <citation type="submission" date="2018-05" db="EMBL/GenBank/DDBJ databases">
        <title>Draft genome of Methanospirillum stamsii Pt1.</title>
        <authorList>
            <person name="Dueholm M.S."/>
            <person name="Nielsen P.H."/>
            <person name="Bakmann L.F."/>
            <person name="Otzen D.E."/>
        </authorList>
    </citation>
    <scope>NUCLEOTIDE SEQUENCE [LARGE SCALE GENOMIC DNA]</scope>
    <source>
        <strain evidence="10 11">Pt1</strain>
    </source>
</reference>
<dbReference type="Proteomes" id="UP000245934">
    <property type="component" value="Unassembled WGS sequence"/>
</dbReference>
<dbReference type="InterPro" id="IPR003439">
    <property type="entry name" value="ABC_transporter-like_ATP-bd"/>
</dbReference>
<sequence>MGLMIEVNHLSFAYEKDKPVFSDISFHLQPGKIFTILGPNGTGKSTLIKCLVGLLSPESGDIHLSGEKKESISHRKQARIMAYVPQAHQIIFPFPVLDYVLMGRSPHLPVFGQPGSKDYLKAMQALKKVGVDYLADRPISEISGGEFQLVSIARALTQSPSLLILDEPTSHLDFGNQFKVLSIIEELAGEGLSVVMSSHFPDHAFLISHLVAVMQETRFIGIGTADEVITKELMEQAYGIDVVISTVSECGRTVCLPVRKNNQVMN</sequence>
<comment type="catalytic activity">
    <reaction evidence="4">
        <text>an R-cob(III)alamin(out) + ATP + H2O = an R-cob(III)alamin(in) + ADP + phosphate + H(+)</text>
        <dbReference type="Rhea" id="RHEA:17873"/>
        <dbReference type="ChEBI" id="CHEBI:15377"/>
        <dbReference type="ChEBI" id="CHEBI:15378"/>
        <dbReference type="ChEBI" id="CHEBI:30616"/>
        <dbReference type="ChEBI" id="CHEBI:43474"/>
        <dbReference type="ChEBI" id="CHEBI:140785"/>
        <dbReference type="ChEBI" id="CHEBI:456216"/>
        <dbReference type="EC" id="7.6.2.8"/>
    </reaction>
</comment>
<evidence type="ECO:0000256" key="5">
    <source>
        <dbReference type="ARBA" id="ARBA00058960"/>
    </source>
</evidence>
<proteinExistence type="predicted"/>
<keyword evidence="11" id="KW-1185">Reference proteome</keyword>
<evidence type="ECO:0000256" key="8">
    <source>
        <dbReference type="ARBA" id="ARBA00077139"/>
    </source>
</evidence>
<keyword evidence="1" id="KW-0813">Transport</keyword>
<evidence type="ECO:0000259" key="9">
    <source>
        <dbReference type="PROSITE" id="PS50893"/>
    </source>
</evidence>
<evidence type="ECO:0000256" key="4">
    <source>
        <dbReference type="ARBA" id="ARBA00050590"/>
    </source>
</evidence>
<dbReference type="GO" id="GO:0016887">
    <property type="term" value="F:ATP hydrolysis activity"/>
    <property type="evidence" value="ECO:0007669"/>
    <property type="project" value="InterPro"/>
</dbReference>
<comment type="caution">
    <text evidence="10">The sequence shown here is derived from an EMBL/GenBank/DDBJ whole genome shotgun (WGS) entry which is preliminary data.</text>
</comment>
<dbReference type="GO" id="GO:0005524">
    <property type="term" value="F:ATP binding"/>
    <property type="evidence" value="ECO:0007669"/>
    <property type="project" value="UniProtKB-KW"/>
</dbReference>
<organism evidence="10 11">
    <name type="scientific">Methanospirillum stamsii</name>
    <dbReference type="NCBI Taxonomy" id="1277351"/>
    <lineage>
        <taxon>Archaea</taxon>
        <taxon>Methanobacteriati</taxon>
        <taxon>Methanobacteriota</taxon>
        <taxon>Stenosarchaea group</taxon>
        <taxon>Methanomicrobia</taxon>
        <taxon>Methanomicrobiales</taxon>
        <taxon>Methanospirillaceae</taxon>
        <taxon>Methanospirillum</taxon>
    </lineage>
</organism>
<gene>
    <name evidence="10" type="ORF">DLD82_00385</name>
</gene>
<evidence type="ECO:0000256" key="3">
    <source>
        <dbReference type="ARBA" id="ARBA00022840"/>
    </source>
</evidence>
<dbReference type="AlphaFoldDB" id="A0A2V2N8H2"/>
<dbReference type="PANTHER" id="PTHR42734:SF19">
    <property type="entry name" value="IRON COMPOUNDS ABC TRANSPORTER, ATP-BINDING PROTEIN"/>
    <property type="match status" value="1"/>
</dbReference>
<evidence type="ECO:0000256" key="7">
    <source>
        <dbReference type="ARBA" id="ARBA00073649"/>
    </source>
</evidence>
<evidence type="ECO:0000313" key="11">
    <source>
        <dbReference type="Proteomes" id="UP000245934"/>
    </source>
</evidence>
<dbReference type="Pfam" id="PF00005">
    <property type="entry name" value="ABC_tran"/>
    <property type="match status" value="1"/>
</dbReference>
<dbReference type="EMBL" id="QGMZ01000001">
    <property type="protein sequence ID" value="PWR76302.1"/>
    <property type="molecule type" value="Genomic_DNA"/>
</dbReference>
<keyword evidence="2" id="KW-0547">Nucleotide-binding</keyword>
<protein>
    <recommendedName>
        <fullName evidence="7">Cobalamin import ATP-binding protein BtuD</fullName>
        <ecNumber evidence="6">7.6.2.8</ecNumber>
    </recommendedName>
    <alternativeName>
        <fullName evidence="8">Vitamin B12-transporting ATPase</fullName>
    </alternativeName>
</protein>
<dbReference type="InterPro" id="IPR017871">
    <property type="entry name" value="ABC_transporter-like_CS"/>
</dbReference>
<comment type="function">
    <text evidence="5">Required for corrinoid utilization. Probably part of the ABC transporter complex BtuCDF involved in cobalamin (vitamin B12) import. Probably responsible for energy coupling to the transport system.</text>
</comment>
<dbReference type="Gene3D" id="3.40.50.300">
    <property type="entry name" value="P-loop containing nucleotide triphosphate hydrolases"/>
    <property type="match status" value="1"/>
</dbReference>
<evidence type="ECO:0000313" key="10">
    <source>
        <dbReference type="EMBL" id="PWR76302.1"/>
    </source>
</evidence>
<dbReference type="InterPro" id="IPR050153">
    <property type="entry name" value="Metal_Ion_Import_ABC"/>
</dbReference>
<dbReference type="CDD" id="cd03214">
    <property type="entry name" value="ABC_Iron-Siderophores_B12_Hemin"/>
    <property type="match status" value="1"/>
</dbReference>
<name>A0A2V2N8H2_9EURY</name>
<accession>A0A2V2N8H2</accession>
<dbReference type="PANTHER" id="PTHR42734">
    <property type="entry name" value="METAL TRANSPORT SYSTEM ATP-BINDING PROTEIN TM_0124-RELATED"/>
    <property type="match status" value="1"/>
</dbReference>
<dbReference type="EC" id="7.6.2.8" evidence="6"/>
<dbReference type="FunFam" id="3.40.50.300:FF:000134">
    <property type="entry name" value="Iron-enterobactin ABC transporter ATP-binding protein"/>
    <property type="match status" value="1"/>
</dbReference>
<evidence type="ECO:0000256" key="1">
    <source>
        <dbReference type="ARBA" id="ARBA00022448"/>
    </source>
</evidence>
<dbReference type="GO" id="GO:0015420">
    <property type="term" value="F:ABC-type vitamin B12 transporter activity"/>
    <property type="evidence" value="ECO:0007669"/>
    <property type="project" value="UniProtKB-EC"/>
</dbReference>
<dbReference type="SUPFAM" id="SSF52540">
    <property type="entry name" value="P-loop containing nucleoside triphosphate hydrolases"/>
    <property type="match status" value="1"/>
</dbReference>
<evidence type="ECO:0000256" key="6">
    <source>
        <dbReference type="ARBA" id="ARBA00066387"/>
    </source>
</evidence>